<evidence type="ECO:0000313" key="3">
    <source>
        <dbReference type="Proteomes" id="UP000005408"/>
    </source>
</evidence>
<dbReference type="AlphaFoldDB" id="A0A8W8MPM5"/>
<evidence type="ECO:0000313" key="2">
    <source>
        <dbReference type="EnsemblMetazoa" id="G34760.1:cds"/>
    </source>
</evidence>
<reference evidence="2" key="1">
    <citation type="submission" date="2022-08" db="UniProtKB">
        <authorList>
            <consortium name="EnsemblMetazoa"/>
        </authorList>
    </citation>
    <scope>IDENTIFICATION</scope>
    <source>
        <strain evidence="2">05x7-T-G4-1.051#20</strain>
    </source>
</reference>
<sequence length="196" mass="22111">MPCNASLPTAKSVERCPRNDLEWKARAAYVSCSSVEQSCVESDMFVYHCVLNAEGTKRIEVCAPVKFIHGKKCPEFNNGGMIIQEGLFTCSNHSVPCPVVYKSSEAYKYQECFDILEKQHQKNSTEIMYRYIYETSQLLYIIGGLVVSLVICTGLNVYGIGGKIRGKFFSTDRKDDRKSKYNSKENGRTLIAVDEI</sequence>
<protein>
    <submittedName>
        <fullName evidence="2">Uncharacterized protein</fullName>
    </submittedName>
</protein>
<keyword evidence="1" id="KW-0472">Membrane</keyword>
<proteinExistence type="predicted"/>
<dbReference type="Proteomes" id="UP000005408">
    <property type="component" value="Unassembled WGS sequence"/>
</dbReference>
<keyword evidence="1" id="KW-1133">Transmembrane helix</keyword>
<feature type="transmembrane region" description="Helical" evidence="1">
    <location>
        <begin position="138"/>
        <end position="158"/>
    </location>
</feature>
<organism evidence="2 3">
    <name type="scientific">Magallana gigas</name>
    <name type="common">Pacific oyster</name>
    <name type="synonym">Crassostrea gigas</name>
    <dbReference type="NCBI Taxonomy" id="29159"/>
    <lineage>
        <taxon>Eukaryota</taxon>
        <taxon>Metazoa</taxon>
        <taxon>Spiralia</taxon>
        <taxon>Lophotrochozoa</taxon>
        <taxon>Mollusca</taxon>
        <taxon>Bivalvia</taxon>
        <taxon>Autobranchia</taxon>
        <taxon>Pteriomorphia</taxon>
        <taxon>Ostreida</taxon>
        <taxon>Ostreoidea</taxon>
        <taxon>Ostreidae</taxon>
        <taxon>Magallana</taxon>
    </lineage>
</organism>
<accession>A0A8W8MPM5</accession>
<name>A0A8W8MPM5_MAGGI</name>
<keyword evidence="1" id="KW-0812">Transmembrane</keyword>
<evidence type="ECO:0000256" key="1">
    <source>
        <dbReference type="SAM" id="Phobius"/>
    </source>
</evidence>
<keyword evidence="3" id="KW-1185">Reference proteome</keyword>
<dbReference type="EnsemblMetazoa" id="G34760.1">
    <property type="protein sequence ID" value="G34760.1:cds"/>
    <property type="gene ID" value="G34760"/>
</dbReference>